<reference evidence="12 13" key="1">
    <citation type="submission" date="2019-07" db="EMBL/GenBank/DDBJ databases">
        <title>Draft genome assembly of a fouling barnacle, Amphibalanus amphitrite (Darwin, 1854): The first reference genome for Thecostraca.</title>
        <authorList>
            <person name="Kim W."/>
        </authorList>
    </citation>
    <scope>NUCLEOTIDE SEQUENCE [LARGE SCALE GENOMIC DNA]</scope>
    <source>
        <strain evidence="12">SNU_AA5</strain>
        <tissue evidence="12">Soma without cirri and trophi</tissue>
    </source>
</reference>
<keyword evidence="13" id="KW-1185">Reference proteome</keyword>
<dbReference type="OrthoDB" id="6054650at2759"/>
<comment type="similarity">
    <text evidence="3">Belongs to the mab-21 family.</text>
</comment>
<keyword evidence="4" id="KW-0808">Transferase</keyword>
<evidence type="ECO:0000256" key="8">
    <source>
        <dbReference type="ARBA" id="ARBA00023134"/>
    </source>
</evidence>
<evidence type="ECO:0000256" key="3">
    <source>
        <dbReference type="ARBA" id="ARBA00008307"/>
    </source>
</evidence>
<feature type="domain" description="Mab-21-like HhH/H2TH-like" evidence="11">
    <location>
        <begin position="282"/>
        <end position="357"/>
    </location>
</feature>
<feature type="compositionally biased region" description="Acidic residues" evidence="10">
    <location>
        <begin position="482"/>
        <end position="504"/>
    </location>
</feature>
<dbReference type="EMBL" id="VIIS01000450">
    <property type="protein sequence ID" value="KAF0308941.1"/>
    <property type="molecule type" value="Genomic_DNA"/>
</dbReference>
<evidence type="ECO:0000256" key="10">
    <source>
        <dbReference type="SAM" id="MobiDB-lite"/>
    </source>
</evidence>
<dbReference type="PANTHER" id="PTHR10656">
    <property type="entry name" value="CELL FATE DETERMINING PROTEIN MAB21-RELATED"/>
    <property type="match status" value="1"/>
</dbReference>
<evidence type="ECO:0000256" key="2">
    <source>
        <dbReference type="ARBA" id="ARBA00001946"/>
    </source>
</evidence>
<keyword evidence="6" id="KW-0479">Metal-binding</keyword>
<keyword evidence="8" id="KW-0342">GTP-binding</keyword>
<evidence type="ECO:0000256" key="1">
    <source>
        <dbReference type="ARBA" id="ARBA00001936"/>
    </source>
</evidence>
<dbReference type="InterPro" id="IPR046906">
    <property type="entry name" value="Mab-21_HhH/H2TH-like"/>
</dbReference>
<evidence type="ECO:0000256" key="5">
    <source>
        <dbReference type="ARBA" id="ARBA00022695"/>
    </source>
</evidence>
<dbReference type="PANTHER" id="PTHR10656:SF42">
    <property type="entry name" value="CYCLIC GMP-AMP SYNTHASE-LIKE PROTEIN-RELATED"/>
    <property type="match status" value="1"/>
</dbReference>
<dbReference type="GO" id="GO:0005525">
    <property type="term" value="F:GTP binding"/>
    <property type="evidence" value="ECO:0007669"/>
    <property type="project" value="UniProtKB-KW"/>
</dbReference>
<proteinExistence type="inferred from homology"/>
<comment type="cofactor">
    <cofactor evidence="1">
        <name>Mn(2+)</name>
        <dbReference type="ChEBI" id="CHEBI:29035"/>
    </cofactor>
</comment>
<evidence type="ECO:0000256" key="4">
    <source>
        <dbReference type="ARBA" id="ARBA00022679"/>
    </source>
</evidence>
<name>A0A6A4X3F5_AMPAM</name>
<dbReference type="GO" id="GO:0016779">
    <property type="term" value="F:nucleotidyltransferase activity"/>
    <property type="evidence" value="ECO:0007669"/>
    <property type="project" value="UniProtKB-KW"/>
</dbReference>
<protein>
    <recommendedName>
        <fullName evidence="11">Mab-21-like HhH/H2TH-like domain-containing protein</fullName>
    </recommendedName>
</protein>
<dbReference type="Gene3D" id="1.10.1410.40">
    <property type="match status" value="1"/>
</dbReference>
<comment type="cofactor">
    <cofactor evidence="2">
        <name>Mg(2+)</name>
        <dbReference type="ChEBI" id="CHEBI:18420"/>
    </cofactor>
</comment>
<comment type="caution">
    <text evidence="12">The sequence shown here is derived from an EMBL/GenBank/DDBJ whole genome shotgun (WGS) entry which is preliminary data.</text>
</comment>
<organism evidence="12 13">
    <name type="scientific">Amphibalanus amphitrite</name>
    <name type="common">Striped barnacle</name>
    <name type="synonym">Balanus amphitrite</name>
    <dbReference type="NCBI Taxonomy" id="1232801"/>
    <lineage>
        <taxon>Eukaryota</taxon>
        <taxon>Metazoa</taxon>
        <taxon>Ecdysozoa</taxon>
        <taxon>Arthropoda</taxon>
        <taxon>Crustacea</taxon>
        <taxon>Multicrustacea</taxon>
        <taxon>Cirripedia</taxon>
        <taxon>Thoracica</taxon>
        <taxon>Thoracicalcarea</taxon>
        <taxon>Balanomorpha</taxon>
        <taxon>Balanoidea</taxon>
        <taxon>Balanidae</taxon>
        <taxon>Amphibalaninae</taxon>
        <taxon>Amphibalanus</taxon>
    </lineage>
</organism>
<evidence type="ECO:0000313" key="13">
    <source>
        <dbReference type="Proteomes" id="UP000440578"/>
    </source>
</evidence>
<dbReference type="Pfam" id="PF20266">
    <property type="entry name" value="Mab-21_C"/>
    <property type="match status" value="1"/>
</dbReference>
<evidence type="ECO:0000259" key="11">
    <source>
        <dbReference type="Pfam" id="PF20266"/>
    </source>
</evidence>
<keyword evidence="5" id="KW-0548">Nucleotidyltransferase</keyword>
<evidence type="ECO:0000313" key="12">
    <source>
        <dbReference type="EMBL" id="KAF0308941.1"/>
    </source>
</evidence>
<evidence type="ECO:0000256" key="7">
    <source>
        <dbReference type="ARBA" id="ARBA00022842"/>
    </source>
</evidence>
<keyword evidence="7" id="KW-0460">Magnesium</keyword>
<keyword evidence="8" id="KW-0547">Nucleotide-binding</keyword>
<keyword evidence="9" id="KW-0464">Manganese</keyword>
<evidence type="ECO:0000256" key="9">
    <source>
        <dbReference type="ARBA" id="ARBA00023211"/>
    </source>
</evidence>
<dbReference type="InterPro" id="IPR024810">
    <property type="entry name" value="MAB21L/cGLR"/>
</dbReference>
<accession>A0A6A4X3F5</accession>
<dbReference type="GO" id="GO:0046872">
    <property type="term" value="F:metal ion binding"/>
    <property type="evidence" value="ECO:0007669"/>
    <property type="project" value="UniProtKB-KW"/>
</dbReference>
<feature type="region of interest" description="Disordered" evidence="10">
    <location>
        <begin position="478"/>
        <end position="528"/>
    </location>
</feature>
<dbReference type="SMART" id="SM01265">
    <property type="entry name" value="Mab-21"/>
    <property type="match status" value="1"/>
</dbReference>
<dbReference type="Proteomes" id="UP000440578">
    <property type="component" value="Unassembled WGS sequence"/>
</dbReference>
<evidence type="ECO:0000256" key="6">
    <source>
        <dbReference type="ARBA" id="ARBA00022723"/>
    </source>
</evidence>
<sequence length="691" mass="77046">MYRDIIEVLAMTRRPRTCQTDLSGEVPAAAVDAAMAVSPGGDQKPRLAAALAAALRAVPQTDKPEVAGSRDDESVEKEVVSLSREAKIASVDERIAALKRVLDAPEDDPAEMAAARAALARSRSYPELKEWRPFEEISTRETYRSVLGGGVLPSEEACVLALYRDLLNGGEPGEAECNASTGEDTVDKEDPRHELEFQKMYKRYIDHQHRKGFLFSLETYPERVSDEFVNRERPSGQPSKDLVKKLSGMPIYLVRKDEEFRMSFSRLESYLIRSMTKPQRICLVLLKHCAALTNSWLSSYELKTAMMWVCERRAPELWTWDGMLESMMAVLDFLQECAEQGLLRCYFYPEINLWEAYYDAEDIFRKALTVSRLRVLLPRAIQLLLAGLLSSSQAPLMRHLLNLPLDAQQMLWCCWKRRVDDPYPATCYRRGRIDPQLWACGLYPAAVKGRLWSKRFLDTFRWESLPARCREPDWFAEHGWDTDSEGEEEEDRNDTDTETAEEGGEAARKRGPDNDEESATTSKKARISRGIIEQTTTVRPVTLNLAFSLNSQTTPPSISLDSLTIPVSIRLNGPTVPVSISLDGQTVPVSISLNGQTAPVSIRLNGPNVPVSISLNGLTVPISISLNGLTAPVSISLDGMTIPVFISRNDQTVPVSFSLNGQTTSYITDLNGQTDPVFLSLNGQTAPDSSA</sequence>
<gene>
    <name evidence="12" type="ORF">FJT64_019888</name>
</gene>
<dbReference type="AlphaFoldDB" id="A0A6A4X3F5"/>